<dbReference type="GO" id="GO:0005576">
    <property type="term" value="C:extracellular region"/>
    <property type="evidence" value="ECO:0007669"/>
    <property type="project" value="UniProtKB-SubCell"/>
</dbReference>
<comment type="subcellular location">
    <subcellularLocation>
        <location evidence="1">Secreted</location>
    </subcellularLocation>
</comment>
<keyword evidence="2" id="KW-0964">Secreted</keyword>
<dbReference type="EMBL" id="WNTK01004167">
    <property type="protein sequence ID" value="KAG9464610.1"/>
    <property type="molecule type" value="Genomic_DNA"/>
</dbReference>
<dbReference type="FunFam" id="2.10.25.10:FF:000038">
    <property type="entry name" value="Fibrillin 2"/>
    <property type="match status" value="1"/>
</dbReference>
<dbReference type="Pfam" id="PF22914">
    <property type="entry name" value="Fibulin_C"/>
    <property type="match status" value="1"/>
</dbReference>
<organism evidence="10 11">
    <name type="scientific">Eleutherodactylus coqui</name>
    <name type="common">Puerto Rican coqui</name>
    <dbReference type="NCBI Taxonomy" id="57060"/>
    <lineage>
        <taxon>Eukaryota</taxon>
        <taxon>Metazoa</taxon>
        <taxon>Chordata</taxon>
        <taxon>Craniata</taxon>
        <taxon>Vertebrata</taxon>
        <taxon>Euteleostomi</taxon>
        <taxon>Amphibia</taxon>
        <taxon>Batrachia</taxon>
        <taxon>Anura</taxon>
        <taxon>Neobatrachia</taxon>
        <taxon>Hyloidea</taxon>
        <taxon>Eleutherodactylidae</taxon>
        <taxon>Eleutherodactylinae</taxon>
        <taxon>Eleutherodactylus</taxon>
        <taxon>Eleutherodactylus</taxon>
    </lineage>
</organism>
<evidence type="ECO:0000256" key="1">
    <source>
        <dbReference type="ARBA" id="ARBA00004613"/>
    </source>
</evidence>
<evidence type="ECO:0000256" key="3">
    <source>
        <dbReference type="ARBA" id="ARBA00022536"/>
    </source>
</evidence>
<gene>
    <name evidence="10" type="ORF">GDO78_019667</name>
</gene>
<keyword evidence="6" id="KW-0106">Calcium</keyword>
<evidence type="ECO:0000256" key="2">
    <source>
        <dbReference type="ARBA" id="ARBA00022525"/>
    </source>
</evidence>
<keyword evidence="11" id="KW-1185">Reference proteome</keyword>
<accession>A0A8J6BJ89</accession>
<protein>
    <recommendedName>
        <fullName evidence="9">EGF-like calcium-binding domain-containing protein</fullName>
    </recommendedName>
</protein>
<evidence type="ECO:0000256" key="6">
    <source>
        <dbReference type="ARBA" id="ARBA00022837"/>
    </source>
</evidence>
<dbReference type="GO" id="GO:0005509">
    <property type="term" value="F:calcium ion binding"/>
    <property type="evidence" value="ECO:0007669"/>
    <property type="project" value="InterPro"/>
</dbReference>
<dbReference type="Proteomes" id="UP000770717">
    <property type="component" value="Unassembled WGS sequence"/>
</dbReference>
<evidence type="ECO:0000313" key="11">
    <source>
        <dbReference type="Proteomes" id="UP000770717"/>
    </source>
</evidence>
<proteinExistence type="predicted"/>
<dbReference type="InterPro" id="IPR055088">
    <property type="entry name" value="Fibulin_C"/>
</dbReference>
<evidence type="ECO:0000256" key="8">
    <source>
        <dbReference type="ARBA" id="ARBA00023180"/>
    </source>
</evidence>
<comment type="caution">
    <text evidence="10">The sequence shown here is derived from an EMBL/GenBank/DDBJ whole genome shotgun (WGS) entry which is preliminary data.</text>
</comment>
<keyword evidence="8" id="KW-0325">Glycoprotein</keyword>
<evidence type="ECO:0000313" key="10">
    <source>
        <dbReference type="EMBL" id="KAG9464610.1"/>
    </source>
</evidence>
<name>A0A8J6BJ89_ELECQ</name>
<dbReference type="CDD" id="cd00054">
    <property type="entry name" value="EGF_CA"/>
    <property type="match status" value="1"/>
</dbReference>
<reference evidence="10" key="1">
    <citation type="thesis" date="2020" institute="ProQuest LLC" country="789 East Eisenhower Parkway, Ann Arbor, MI, USA">
        <title>Comparative Genomics and Chromosome Evolution.</title>
        <authorList>
            <person name="Mudd A.B."/>
        </authorList>
    </citation>
    <scope>NUCLEOTIDE SEQUENCE</scope>
    <source>
        <strain evidence="10">HN-11 Male</strain>
        <tissue evidence="10">Kidney and liver</tissue>
    </source>
</reference>
<dbReference type="SUPFAM" id="SSF57196">
    <property type="entry name" value="EGF/Laminin"/>
    <property type="match status" value="1"/>
</dbReference>
<dbReference type="AlphaFoldDB" id="A0A8J6BJ89"/>
<dbReference type="SMART" id="SM00179">
    <property type="entry name" value="EGF_CA"/>
    <property type="match status" value="1"/>
</dbReference>
<keyword evidence="4" id="KW-0732">Signal</keyword>
<dbReference type="InterPro" id="IPR049883">
    <property type="entry name" value="NOTCH1_EGF-like"/>
</dbReference>
<keyword evidence="5" id="KW-0677">Repeat</keyword>
<feature type="domain" description="EGF-like calcium-binding" evidence="9">
    <location>
        <begin position="10"/>
        <end position="54"/>
    </location>
</feature>
<dbReference type="Pfam" id="PF07645">
    <property type="entry name" value="EGF_CA"/>
    <property type="match status" value="1"/>
</dbReference>
<keyword evidence="3" id="KW-0245">EGF-like domain</keyword>
<dbReference type="Gene3D" id="2.10.25.10">
    <property type="entry name" value="Laminin"/>
    <property type="match status" value="1"/>
</dbReference>
<dbReference type="OrthoDB" id="4062651at2759"/>
<evidence type="ECO:0000256" key="4">
    <source>
        <dbReference type="ARBA" id="ARBA00022729"/>
    </source>
</evidence>
<dbReference type="InterPro" id="IPR001881">
    <property type="entry name" value="EGF-like_Ca-bd_dom"/>
</dbReference>
<evidence type="ECO:0000259" key="9">
    <source>
        <dbReference type="SMART" id="SM00179"/>
    </source>
</evidence>
<evidence type="ECO:0000256" key="7">
    <source>
        <dbReference type="ARBA" id="ARBA00023157"/>
    </source>
</evidence>
<evidence type="ECO:0000256" key="5">
    <source>
        <dbReference type="ARBA" id="ARBA00022737"/>
    </source>
</evidence>
<keyword evidence="7" id="KW-1015">Disulfide bond</keyword>
<sequence length="169" mass="19463">MSANGLTCKDIDECEIGTHNCSSSEECFNVQGSHKCQSFDCPENYRRVSNMQCERINCFNYQDCQNTPVRISYHRLNFPTGVMVPAQIFRISPSPAYSGDNIIMDIKNGNEENYFSVRKLNPYTGILYLQRPLRKPKDFLLDVEMKLYRQGTVTTFLSRIYIFITAPVS</sequence>